<keyword evidence="4" id="KW-1185">Reference proteome</keyword>
<keyword evidence="1" id="KW-0472">Membrane</keyword>
<organism evidence="3 4">
    <name type="scientific">Bipolaris oryzae ATCC 44560</name>
    <dbReference type="NCBI Taxonomy" id="930090"/>
    <lineage>
        <taxon>Eukaryota</taxon>
        <taxon>Fungi</taxon>
        <taxon>Dikarya</taxon>
        <taxon>Ascomycota</taxon>
        <taxon>Pezizomycotina</taxon>
        <taxon>Dothideomycetes</taxon>
        <taxon>Pleosporomycetidae</taxon>
        <taxon>Pleosporales</taxon>
        <taxon>Pleosporineae</taxon>
        <taxon>Pleosporaceae</taxon>
        <taxon>Bipolaris</taxon>
    </lineage>
</organism>
<evidence type="ECO:0000313" key="4">
    <source>
        <dbReference type="Proteomes" id="UP000054032"/>
    </source>
</evidence>
<dbReference type="STRING" id="930090.W6YY75"/>
<keyword evidence="1" id="KW-0812">Transmembrane</keyword>
<protein>
    <recommendedName>
        <fullName evidence="2">3-beta hydroxysteroid dehydrogenase/isomerase domain-containing protein</fullName>
    </recommendedName>
</protein>
<dbReference type="Proteomes" id="UP000054032">
    <property type="component" value="Unassembled WGS sequence"/>
</dbReference>
<dbReference type="EMBL" id="KI964159">
    <property type="protein sequence ID" value="EUC40514.1"/>
    <property type="molecule type" value="Genomic_DNA"/>
</dbReference>
<evidence type="ECO:0000313" key="3">
    <source>
        <dbReference type="EMBL" id="EUC40514.1"/>
    </source>
</evidence>
<dbReference type="GO" id="GO:0016616">
    <property type="term" value="F:oxidoreductase activity, acting on the CH-OH group of donors, NAD or NADP as acceptor"/>
    <property type="evidence" value="ECO:0007669"/>
    <property type="project" value="InterPro"/>
</dbReference>
<proteinExistence type="predicted"/>
<dbReference type="GeneID" id="19128824"/>
<dbReference type="Pfam" id="PF01073">
    <property type="entry name" value="3Beta_HSD"/>
    <property type="match status" value="1"/>
</dbReference>
<dbReference type="RefSeq" id="XP_007692973.1">
    <property type="nucleotide sequence ID" value="XM_007694783.1"/>
</dbReference>
<dbReference type="KEGG" id="bor:COCMIDRAFT_9629"/>
<keyword evidence="1" id="KW-1133">Transmembrane helix</keyword>
<sequence length="361" mass="39444">MDPPHILITGGSGFLGTAIISVLLSTKKYTITALDISLPPLGTQTFSSNPRVRYTRCDILDAPSLSKVFAETRPTAVIHTAGIFYVGTRRYSMKDRDAVFKVNVEGTRNVLEASKEHGIKAFVHTSSITVLCDDLSRDFRNVDETWPLGKTDTCYGQSKALAESLVLSSNSPSLATTALRPAPIFGPTDRICIPTIHACIDAGQTPFILGSGANLQDYVYVDNVAHAHVLALENLLSSTTNRTAAGEAMFISNDEPVAARALCLAIWREFGHVPRFEVQLPVALARCMGIAAEWTAWATGQEASLCRGMVSEGCRDCYVSVEKAKRLIGYEVKVGLEEGIKISCREYRERLEARKRPSVWS</sequence>
<dbReference type="InterPro" id="IPR036291">
    <property type="entry name" value="NAD(P)-bd_dom_sf"/>
</dbReference>
<dbReference type="InterPro" id="IPR002225">
    <property type="entry name" value="3Beta_OHSteriod_DH/Estase"/>
</dbReference>
<accession>W6YY75</accession>
<feature type="transmembrane region" description="Helical" evidence="1">
    <location>
        <begin position="6"/>
        <end position="24"/>
    </location>
</feature>
<feature type="domain" description="3-beta hydroxysteroid dehydrogenase/isomerase" evidence="2">
    <location>
        <begin position="7"/>
        <end position="281"/>
    </location>
</feature>
<dbReference type="AlphaFoldDB" id="W6YY75"/>
<gene>
    <name evidence="3" type="ORF">COCMIDRAFT_9629</name>
</gene>
<dbReference type="eggNOG" id="KOG1430">
    <property type="taxonomic scope" value="Eukaryota"/>
</dbReference>
<dbReference type="SUPFAM" id="SSF51735">
    <property type="entry name" value="NAD(P)-binding Rossmann-fold domains"/>
    <property type="match status" value="1"/>
</dbReference>
<dbReference type="HOGENOM" id="CLU_007383_6_8_1"/>
<name>W6YY75_COCMI</name>
<evidence type="ECO:0000256" key="1">
    <source>
        <dbReference type="SAM" id="Phobius"/>
    </source>
</evidence>
<reference evidence="3 4" key="1">
    <citation type="journal article" date="2013" name="PLoS Genet.">
        <title>Comparative genome structure, secondary metabolite, and effector coding capacity across Cochliobolus pathogens.</title>
        <authorList>
            <person name="Condon B.J."/>
            <person name="Leng Y."/>
            <person name="Wu D."/>
            <person name="Bushley K.E."/>
            <person name="Ohm R.A."/>
            <person name="Otillar R."/>
            <person name="Martin J."/>
            <person name="Schackwitz W."/>
            <person name="Grimwood J."/>
            <person name="MohdZainudin N."/>
            <person name="Xue C."/>
            <person name="Wang R."/>
            <person name="Manning V.A."/>
            <person name="Dhillon B."/>
            <person name="Tu Z.J."/>
            <person name="Steffenson B.J."/>
            <person name="Salamov A."/>
            <person name="Sun H."/>
            <person name="Lowry S."/>
            <person name="LaButti K."/>
            <person name="Han J."/>
            <person name="Copeland A."/>
            <person name="Lindquist E."/>
            <person name="Barry K."/>
            <person name="Schmutz J."/>
            <person name="Baker S.E."/>
            <person name="Ciuffetti L.M."/>
            <person name="Grigoriev I.V."/>
            <person name="Zhong S."/>
            <person name="Turgeon B.G."/>
        </authorList>
    </citation>
    <scope>NUCLEOTIDE SEQUENCE [LARGE SCALE GENOMIC DNA]</scope>
    <source>
        <strain evidence="3 4">ATCC 44560</strain>
    </source>
</reference>
<dbReference type="PANTHER" id="PTHR43000">
    <property type="entry name" value="DTDP-D-GLUCOSE 4,6-DEHYDRATASE-RELATED"/>
    <property type="match status" value="1"/>
</dbReference>
<dbReference type="Gene3D" id="3.40.50.720">
    <property type="entry name" value="NAD(P)-binding Rossmann-like Domain"/>
    <property type="match status" value="1"/>
</dbReference>
<evidence type="ECO:0000259" key="2">
    <source>
        <dbReference type="Pfam" id="PF01073"/>
    </source>
</evidence>
<dbReference type="GO" id="GO:0006694">
    <property type="term" value="P:steroid biosynthetic process"/>
    <property type="evidence" value="ECO:0007669"/>
    <property type="project" value="InterPro"/>
</dbReference>
<dbReference type="OrthoDB" id="331544at2759"/>